<accession>A0A181CAG2</accession>
<organism evidence="2 3">
    <name type="scientific">Komagataeibacter rhaeticus</name>
    <dbReference type="NCBI Taxonomy" id="215221"/>
    <lineage>
        <taxon>Bacteria</taxon>
        <taxon>Pseudomonadati</taxon>
        <taxon>Pseudomonadota</taxon>
        <taxon>Alphaproteobacteria</taxon>
        <taxon>Acetobacterales</taxon>
        <taxon>Acetobacteraceae</taxon>
        <taxon>Komagataeibacter</taxon>
    </lineage>
</organism>
<dbReference type="Proteomes" id="UP000502533">
    <property type="component" value="Chromosome"/>
</dbReference>
<name>A0A181CAG2_9PROT</name>
<dbReference type="GeneID" id="85022016"/>
<feature type="compositionally biased region" description="Basic and acidic residues" evidence="1">
    <location>
        <begin position="22"/>
        <end position="32"/>
    </location>
</feature>
<feature type="region of interest" description="Disordered" evidence="1">
    <location>
        <begin position="1"/>
        <end position="32"/>
    </location>
</feature>
<keyword evidence="3" id="KW-1185">Reference proteome</keyword>
<dbReference type="AlphaFoldDB" id="A0A181CAG2"/>
<sequence length="77" mass="8218">MNRPMPTPPRQPRPAPRQAMRARPDSTRHEVKSGAAIGLMVLAVRPGGQYRGTSAGAVGALEMPGLLARHERAGVRP</sequence>
<dbReference type="KEGG" id="kre:GWK63_07605"/>
<dbReference type="RefSeq" id="WP_139064286.1">
    <property type="nucleotide sequence ID" value="NZ_CALMTF010000103.1"/>
</dbReference>
<proteinExistence type="predicted"/>
<reference evidence="2 3" key="1">
    <citation type="submission" date="2020-03" db="EMBL/GenBank/DDBJ databases">
        <title>Isolation of cellulose-producing strains, genome characterization and application of the synthesized cellulose films as an economical and sustainable material for piezoelectric sensor construction.</title>
        <authorList>
            <person name="Mangayil R.K."/>
        </authorList>
    </citation>
    <scope>NUCLEOTIDE SEQUENCE [LARGE SCALE GENOMIC DNA]</scope>
    <source>
        <strain evidence="2 3">ENS 9a1a</strain>
    </source>
</reference>
<feature type="compositionally biased region" description="Pro residues" evidence="1">
    <location>
        <begin position="1"/>
        <end position="15"/>
    </location>
</feature>
<evidence type="ECO:0000313" key="2">
    <source>
        <dbReference type="EMBL" id="QIP35347.1"/>
    </source>
</evidence>
<evidence type="ECO:0000313" key="3">
    <source>
        <dbReference type="Proteomes" id="UP000502533"/>
    </source>
</evidence>
<protein>
    <submittedName>
        <fullName evidence="2">Uncharacterized protein</fullName>
    </submittedName>
</protein>
<evidence type="ECO:0000256" key="1">
    <source>
        <dbReference type="SAM" id="MobiDB-lite"/>
    </source>
</evidence>
<gene>
    <name evidence="2" type="ORF">GWK63_07605</name>
</gene>
<dbReference type="EMBL" id="CP050139">
    <property type="protein sequence ID" value="QIP35347.1"/>
    <property type="molecule type" value="Genomic_DNA"/>
</dbReference>